<keyword evidence="3" id="KW-1185">Reference proteome</keyword>
<evidence type="ECO:0000256" key="1">
    <source>
        <dbReference type="SAM" id="MobiDB-lite"/>
    </source>
</evidence>
<dbReference type="Proteomes" id="UP001163046">
    <property type="component" value="Unassembled WGS sequence"/>
</dbReference>
<gene>
    <name evidence="2" type="ORF">OS493_005546</name>
</gene>
<feature type="compositionally biased region" description="Basic and acidic residues" evidence="1">
    <location>
        <begin position="384"/>
        <end position="393"/>
    </location>
</feature>
<evidence type="ECO:0000313" key="2">
    <source>
        <dbReference type="EMBL" id="KAJ7365439.1"/>
    </source>
</evidence>
<dbReference type="AlphaFoldDB" id="A0A9W9YVF6"/>
<feature type="compositionally biased region" description="Polar residues" evidence="1">
    <location>
        <begin position="219"/>
        <end position="234"/>
    </location>
</feature>
<feature type="compositionally biased region" description="Basic and acidic residues" evidence="1">
    <location>
        <begin position="285"/>
        <end position="309"/>
    </location>
</feature>
<sequence length="428" mass="48039">MGDKNGAETGTEPAQKCSETVDFTEEEDVSSLNTGKDLKDDSFSQQEERKQSSGDQIMFDNEVVESIETQQSDLSKEEMPKSQANTSGKIEGNSINIQTSKQDEKENQDNYKTIQETIQVDTKQTDEGHQNSVEKGPILSRTFERMEDNLFGATTTNKKPPLQPQKDEKRNVKPAFVKTANARKQGKAESRERQTDLEKKVLSDETNSKEQKRDRSSSDKINTGINKTAANTKQHAYKPGQSIPQKKVTGLHRDEVCQGGASTSEANKTDGSFPGKYAGKAAKSRQFDEDLNKNSSRHEIPSDSKETQKNESTSNRNEQELKAQDTTELLTKKSYGTSTMPSCNNTTENDHVASGCSSDKTPINQLDQGFERAEAAEATAYRKAPLEADEVTRRRPTKNKKRQERRQRRVEELLSENIWPEHYQRTGS</sequence>
<feature type="region of interest" description="Disordered" evidence="1">
    <location>
        <begin position="1"/>
        <end position="428"/>
    </location>
</feature>
<feature type="compositionally biased region" description="Basic residues" evidence="1">
    <location>
        <begin position="394"/>
        <end position="408"/>
    </location>
</feature>
<accession>A0A9W9YVF6</accession>
<feature type="compositionally biased region" description="Polar residues" evidence="1">
    <location>
        <begin position="355"/>
        <end position="367"/>
    </location>
</feature>
<reference evidence="2" key="1">
    <citation type="submission" date="2023-01" db="EMBL/GenBank/DDBJ databases">
        <title>Genome assembly of the deep-sea coral Lophelia pertusa.</title>
        <authorList>
            <person name="Herrera S."/>
            <person name="Cordes E."/>
        </authorList>
    </citation>
    <scope>NUCLEOTIDE SEQUENCE</scope>
    <source>
        <strain evidence="2">USNM1676648</strain>
        <tissue evidence="2">Polyp</tissue>
    </source>
</reference>
<feature type="compositionally biased region" description="Basic and acidic residues" evidence="1">
    <location>
        <begin position="186"/>
        <end position="218"/>
    </location>
</feature>
<feature type="compositionally biased region" description="Polar residues" evidence="1">
    <location>
        <begin position="326"/>
        <end position="347"/>
    </location>
</feature>
<feature type="compositionally biased region" description="Polar residues" evidence="1">
    <location>
        <begin position="110"/>
        <end position="122"/>
    </location>
</feature>
<dbReference type="EMBL" id="MU827303">
    <property type="protein sequence ID" value="KAJ7365439.1"/>
    <property type="molecule type" value="Genomic_DNA"/>
</dbReference>
<organism evidence="2 3">
    <name type="scientific">Desmophyllum pertusum</name>
    <dbReference type="NCBI Taxonomy" id="174260"/>
    <lineage>
        <taxon>Eukaryota</taxon>
        <taxon>Metazoa</taxon>
        <taxon>Cnidaria</taxon>
        <taxon>Anthozoa</taxon>
        <taxon>Hexacorallia</taxon>
        <taxon>Scleractinia</taxon>
        <taxon>Caryophylliina</taxon>
        <taxon>Caryophylliidae</taxon>
        <taxon>Desmophyllum</taxon>
    </lineage>
</organism>
<feature type="compositionally biased region" description="Polar residues" evidence="1">
    <location>
        <begin position="260"/>
        <end position="270"/>
    </location>
</feature>
<comment type="caution">
    <text evidence="2">The sequence shown here is derived from an EMBL/GenBank/DDBJ whole genome shotgun (WGS) entry which is preliminary data.</text>
</comment>
<feature type="compositionally biased region" description="Basic and acidic residues" evidence="1">
    <location>
        <begin position="36"/>
        <end position="52"/>
    </location>
</feature>
<evidence type="ECO:0000313" key="3">
    <source>
        <dbReference type="Proteomes" id="UP001163046"/>
    </source>
</evidence>
<feature type="compositionally biased region" description="Polar residues" evidence="1">
    <location>
        <begin position="82"/>
        <end position="100"/>
    </location>
</feature>
<name>A0A9W9YVF6_9CNID</name>
<protein>
    <submittedName>
        <fullName evidence="2">Uncharacterized protein</fullName>
    </submittedName>
</protein>
<proteinExistence type="predicted"/>